<dbReference type="RefSeq" id="WP_133699096.1">
    <property type="nucleotide sequence ID" value="NZ_SNXS01000001.1"/>
</dbReference>
<proteinExistence type="predicted"/>
<sequence>MLYDASRHEALTGAAWSDGAAKEQIERIAADLLAAFSPQDLWPNHPLDLDPSEADLPRANLYFGAGGVIWALERLKALGAITFEQDFGPTIATLPERSHVFTDEWGMGQTSWLMGETGLLLQHWQHDRSDAVADALYANVQANLHHPALESLLGSPGSMLAALFMAEASDDARWPALFRQAVQIVWDSMTFDAELGVWQWTQDLYGRKSQYLGAAHGVVGNVFPVLRGAHLLPPDLVQGYLERTVAILARTALRDAQGRVNWPTTPYAAQNGAKLPLVQDCHGAPGIICRLAGAPAHAELDELLSAAGELVWAAGPLIKGPGLCHGTAGNGYALLKLYRRSDDEQWLERARAFAMHAALQGEQMAAKYGRRRYTLWNGDPGLALFLQSCRDADAAFPTLDCF</sequence>
<keyword evidence="3" id="KW-1185">Reference proteome</keyword>
<dbReference type="Pfam" id="PF05147">
    <property type="entry name" value="LANC_like"/>
    <property type="match status" value="1"/>
</dbReference>
<dbReference type="PANTHER" id="PTHR12736">
    <property type="entry name" value="LANC-LIKE PROTEIN"/>
    <property type="match status" value="1"/>
</dbReference>
<dbReference type="InParanoid" id="A0A4R6QSG4"/>
<comment type="caution">
    <text evidence="2">The sequence shown here is derived from an EMBL/GenBank/DDBJ whole genome shotgun (WGS) entry which is preliminary data.</text>
</comment>
<evidence type="ECO:0000313" key="2">
    <source>
        <dbReference type="EMBL" id="TDP74474.1"/>
    </source>
</evidence>
<dbReference type="GO" id="GO:0046872">
    <property type="term" value="F:metal ion binding"/>
    <property type="evidence" value="ECO:0007669"/>
    <property type="project" value="UniProtKB-KW"/>
</dbReference>
<dbReference type="SUPFAM" id="SSF158745">
    <property type="entry name" value="LanC-like"/>
    <property type="match status" value="1"/>
</dbReference>
<feature type="binding site" evidence="1">
    <location>
        <position position="324"/>
    </location>
    <ligand>
        <name>Zn(2+)</name>
        <dbReference type="ChEBI" id="CHEBI:29105"/>
    </ligand>
</feature>
<organism evidence="2 3">
    <name type="scientific">Roseateles toxinivorans</name>
    <dbReference type="NCBI Taxonomy" id="270368"/>
    <lineage>
        <taxon>Bacteria</taxon>
        <taxon>Pseudomonadati</taxon>
        <taxon>Pseudomonadota</taxon>
        <taxon>Betaproteobacteria</taxon>
        <taxon>Burkholderiales</taxon>
        <taxon>Sphaerotilaceae</taxon>
        <taxon>Roseateles</taxon>
    </lineage>
</organism>
<protein>
    <submittedName>
        <fullName evidence="2">Lanthionine synthetase-like protein</fullName>
    </submittedName>
</protein>
<dbReference type="PRINTS" id="PR01950">
    <property type="entry name" value="LANCSUPER"/>
</dbReference>
<dbReference type="InterPro" id="IPR007822">
    <property type="entry name" value="LANC-like"/>
</dbReference>
<evidence type="ECO:0000313" key="3">
    <source>
        <dbReference type="Proteomes" id="UP000295361"/>
    </source>
</evidence>
<dbReference type="Proteomes" id="UP000295361">
    <property type="component" value="Unassembled WGS sequence"/>
</dbReference>
<feature type="binding site" evidence="1">
    <location>
        <position position="325"/>
    </location>
    <ligand>
        <name>Zn(2+)</name>
        <dbReference type="ChEBI" id="CHEBI:29105"/>
    </ligand>
</feature>
<dbReference type="CDD" id="cd04794">
    <property type="entry name" value="euk_LANCL"/>
    <property type="match status" value="1"/>
</dbReference>
<name>A0A4R6QSG4_9BURK</name>
<accession>A0A4R6QSG4</accession>
<keyword evidence="1" id="KW-0479">Metal-binding</keyword>
<dbReference type="AlphaFoldDB" id="A0A4R6QSG4"/>
<gene>
    <name evidence="2" type="ORF">DES47_101533</name>
</gene>
<dbReference type="OrthoDB" id="5291353at2"/>
<feature type="binding site" evidence="1">
    <location>
        <position position="281"/>
    </location>
    <ligand>
        <name>Zn(2+)</name>
        <dbReference type="ChEBI" id="CHEBI:29105"/>
    </ligand>
</feature>
<dbReference type="SMART" id="SM01260">
    <property type="entry name" value="LANC_like"/>
    <property type="match status" value="1"/>
</dbReference>
<reference evidence="2 3" key="1">
    <citation type="submission" date="2019-03" db="EMBL/GenBank/DDBJ databases">
        <title>Genomic Encyclopedia of Type Strains, Phase IV (KMG-IV): sequencing the most valuable type-strain genomes for metagenomic binning, comparative biology and taxonomic classification.</title>
        <authorList>
            <person name="Goeker M."/>
        </authorList>
    </citation>
    <scope>NUCLEOTIDE SEQUENCE [LARGE SCALE GENOMIC DNA]</scope>
    <source>
        <strain evidence="2 3">DSM 16998</strain>
    </source>
</reference>
<dbReference type="EMBL" id="SNXS01000001">
    <property type="protein sequence ID" value="TDP74474.1"/>
    <property type="molecule type" value="Genomic_DNA"/>
</dbReference>
<dbReference type="GO" id="GO:0005975">
    <property type="term" value="P:carbohydrate metabolic process"/>
    <property type="evidence" value="ECO:0007669"/>
    <property type="project" value="InterPro"/>
</dbReference>
<dbReference type="GO" id="GO:0031179">
    <property type="term" value="P:peptide modification"/>
    <property type="evidence" value="ECO:0007669"/>
    <property type="project" value="InterPro"/>
</dbReference>
<dbReference type="InterPro" id="IPR012341">
    <property type="entry name" value="6hp_glycosidase-like_sf"/>
</dbReference>
<dbReference type="GO" id="GO:0005886">
    <property type="term" value="C:plasma membrane"/>
    <property type="evidence" value="ECO:0007669"/>
    <property type="project" value="TreeGrafter"/>
</dbReference>
<keyword evidence="1" id="KW-0862">Zinc</keyword>
<dbReference type="Gene3D" id="1.50.10.10">
    <property type="match status" value="1"/>
</dbReference>
<dbReference type="PANTHER" id="PTHR12736:SF7">
    <property type="entry name" value="LANC-LIKE PROTEIN 3"/>
    <property type="match status" value="1"/>
</dbReference>
<evidence type="ECO:0000256" key="1">
    <source>
        <dbReference type="PIRSR" id="PIRSR607822-1"/>
    </source>
</evidence>